<comment type="caution">
    <text evidence="2">The sequence shown here is derived from an EMBL/GenBank/DDBJ whole genome shotgun (WGS) entry which is preliminary data.</text>
</comment>
<dbReference type="Proteomes" id="UP000295632">
    <property type="component" value="Unassembled WGS sequence"/>
</dbReference>
<evidence type="ECO:0000256" key="1">
    <source>
        <dbReference type="SAM" id="Phobius"/>
    </source>
</evidence>
<organism evidence="2 3">
    <name type="scientific">Aureibacillus halotolerans</name>
    <dbReference type="NCBI Taxonomy" id="1508390"/>
    <lineage>
        <taxon>Bacteria</taxon>
        <taxon>Bacillati</taxon>
        <taxon>Bacillota</taxon>
        <taxon>Bacilli</taxon>
        <taxon>Bacillales</taxon>
        <taxon>Bacillaceae</taxon>
        <taxon>Aureibacillus</taxon>
    </lineage>
</organism>
<reference evidence="2 3" key="1">
    <citation type="submission" date="2019-03" db="EMBL/GenBank/DDBJ databases">
        <title>Genomic Encyclopedia of Type Strains, Phase IV (KMG-IV): sequencing the most valuable type-strain genomes for metagenomic binning, comparative biology and taxonomic classification.</title>
        <authorList>
            <person name="Goeker M."/>
        </authorList>
    </citation>
    <scope>NUCLEOTIDE SEQUENCE [LARGE SCALE GENOMIC DNA]</scope>
    <source>
        <strain evidence="2 3">DSM 28697</strain>
    </source>
</reference>
<proteinExistence type="predicted"/>
<feature type="transmembrane region" description="Helical" evidence="1">
    <location>
        <begin position="100"/>
        <end position="119"/>
    </location>
</feature>
<sequence>MFFLLYGFLVWLGASVIFRLAGQFFFVPGQPILLIWASVLVIPLVAVLTLPLYHKKKLNSEAQLKAAICIALPGMVLDTVVLLSFDSIFVNLDQQMDGTFGSWLLFAYSLVLVSGFLPLKLKIFKRSL</sequence>
<keyword evidence="3" id="KW-1185">Reference proteome</keyword>
<feature type="transmembrane region" description="Helical" evidence="1">
    <location>
        <begin position="66"/>
        <end position="88"/>
    </location>
</feature>
<dbReference type="InterPro" id="IPR020509">
    <property type="entry name" value="Uncharacterised_YnzE"/>
</dbReference>
<keyword evidence="1" id="KW-0472">Membrane</keyword>
<name>A0A4V3D4S0_9BACI</name>
<feature type="transmembrane region" description="Helical" evidence="1">
    <location>
        <begin position="32"/>
        <end position="54"/>
    </location>
</feature>
<dbReference type="OrthoDB" id="8479580at2"/>
<dbReference type="AlphaFoldDB" id="A0A4V3D4S0"/>
<gene>
    <name evidence="2" type="ORF">EV213_11581</name>
</gene>
<evidence type="ECO:0000313" key="2">
    <source>
        <dbReference type="EMBL" id="TDQ36987.1"/>
    </source>
</evidence>
<dbReference type="Pfam" id="PF17329">
    <property type="entry name" value="DUF5367"/>
    <property type="match status" value="1"/>
</dbReference>
<accession>A0A4V3D4S0</accession>
<dbReference type="RefSeq" id="WP_133581487.1">
    <property type="nucleotide sequence ID" value="NZ_SNYJ01000015.1"/>
</dbReference>
<protein>
    <submittedName>
        <fullName evidence="2">Uncharacterized protein</fullName>
    </submittedName>
</protein>
<evidence type="ECO:0000313" key="3">
    <source>
        <dbReference type="Proteomes" id="UP000295632"/>
    </source>
</evidence>
<keyword evidence="1" id="KW-0812">Transmembrane</keyword>
<keyword evidence="1" id="KW-1133">Transmembrane helix</keyword>
<dbReference type="EMBL" id="SNYJ01000015">
    <property type="protein sequence ID" value="TDQ36987.1"/>
    <property type="molecule type" value="Genomic_DNA"/>
</dbReference>